<reference evidence="2 3" key="2">
    <citation type="submission" date="2018-11" db="EMBL/GenBank/DDBJ databases">
        <authorList>
            <consortium name="Pathogen Informatics"/>
        </authorList>
    </citation>
    <scope>NUCLEOTIDE SEQUENCE [LARGE SCALE GENOMIC DNA]</scope>
</reference>
<name>A0A0N4YJX5_NIPBR</name>
<protein>
    <submittedName>
        <fullName evidence="4">Mitochondrial ATPase inhibitor</fullName>
    </submittedName>
</protein>
<dbReference type="GO" id="GO:0005743">
    <property type="term" value="C:mitochondrial inner membrane"/>
    <property type="evidence" value="ECO:0007669"/>
    <property type="project" value="TreeGrafter"/>
</dbReference>
<evidence type="ECO:0000256" key="1">
    <source>
        <dbReference type="SAM" id="Coils"/>
    </source>
</evidence>
<dbReference type="GO" id="GO:0051087">
    <property type="term" value="F:protein-folding chaperone binding"/>
    <property type="evidence" value="ECO:0007669"/>
    <property type="project" value="TreeGrafter"/>
</dbReference>
<dbReference type="EMBL" id="UYSL01022672">
    <property type="protein sequence ID" value="VDL80911.1"/>
    <property type="molecule type" value="Genomic_DNA"/>
</dbReference>
<evidence type="ECO:0000313" key="2">
    <source>
        <dbReference type="EMBL" id="VDL80911.1"/>
    </source>
</evidence>
<dbReference type="AlphaFoldDB" id="A0A0N4YJX5"/>
<evidence type="ECO:0000313" key="3">
    <source>
        <dbReference type="Proteomes" id="UP000271162"/>
    </source>
</evidence>
<dbReference type="GO" id="GO:0030150">
    <property type="term" value="P:protein import into mitochondrial matrix"/>
    <property type="evidence" value="ECO:0007669"/>
    <property type="project" value="TreeGrafter"/>
</dbReference>
<feature type="coiled-coil region" evidence="1">
    <location>
        <begin position="56"/>
        <end position="93"/>
    </location>
</feature>
<dbReference type="OMA" id="LCQKICP"/>
<evidence type="ECO:0000313" key="4">
    <source>
        <dbReference type="WBParaSite" id="NBR_0001729601-mRNA-1"/>
    </source>
</evidence>
<dbReference type="WBParaSite" id="NBR_0001729601-mRNA-1">
    <property type="protein sequence ID" value="NBR_0001729601-mRNA-1"/>
    <property type="gene ID" value="NBR_0001729601"/>
</dbReference>
<keyword evidence="1" id="KW-0175">Coiled coil</keyword>
<organism evidence="4">
    <name type="scientific">Nippostrongylus brasiliensis</name>
    <name type="common">Rat hookworm</name>
    <dbReference type="NCBI Taxonomy" id="27835"/>
    <lineage>
        <taxon>Eukaryota</taxon>
        <taxon>Metazoa</taxon>
        <taxon>Ecdysozoa</taxon>
        <taxon>Nematoda</taxon>
        <taxon>Chromadorea</taxon>
        <taxon>Rhabditida</taxon>
        <taxon>Rhabditina</taxon>
        <taxon>Rhabditomorpha</taxon>
        <taxon>Strongyloidea</taxon>
        <taxon>Heligmosomidae</taxon>
        <taxon>Nippostrongylus</taxon>
    </lineage>
</organism>
<reference evidence="4" key="1">
    <citation type="submission" date="2017-02" db="UniProtKB">
        <authorList>
            <consortium name="WormBaseParasite"/>
        </authorList>
    </citation>
    <scope>IDENTIFICATION</scope>
</reference>
<proteinExistence type="predicted"/>
<dbReference type="STRING" id="27835.A0A0N4YJX5"/>
<dbReference type="PANTHER" id="PTHR10721:SF1">
    <property type="entry name" value="MITOCHONDRIAL IMPORT INNER MEMBRANE TRANSLOCASE SUBUNIT TIM44"/>
    <property type="match status" value="1"/>
</dbReference>
<dbReference type="PANTHER" id="PTHR10721">
    <property type="entry name" value="MITOCHONDRIAL IMPORT INNER MEMBRANE TRANSLOCASE SUBUNIT TIM44"/>
    <property type="match status" value="1"/>
</dbReference>
<keyword evidence="3" id="KW-1185">Reference proteome</keyword>
<dbReference type="Proteomes" id="UP000271162">
    <property type="component" value="Unassembled WGS sequence"/>
</dbReference>
<gene>
    <name evidence="2" type="ORF">NBR_LOCUS17297</name>
</gene>
<dbReference type="InterPro" id="IPR039544">
    <property type="entry name" value="Tim44-like"/>
</dbReference>
<accession>A0A0N4YJX5</accession>
<sequence>MLRAIGRTASLVRLGRTSYVAQFTPQIQHPNLIASLSTFDQTRWSSNSPPQRKGFLGNLIDNVKEELEKNKELQEHQKQLRKRMEELNDSEALKDARKKFEVVEKETLKSSQVVKAKIEELSDQLSKVRPHSSLVVVYVI</sequence>